<name>A0A1S4B0S1_TOBAC</name>
<protein>
    <submittedName>
        <fullName evidence="1">Uncharacterized mitochondrial protein AtMg00810-like</fullName>
    </submittedName>
</protein>
<dbReference type="CDD" id="cd09272">
    <property type="entry name" value="RNase_HI_RT_Ty1"/>
    <property type="match status" value="1"/>
</dbReference>
<organism evidence="1">
    <name type="scientific">Nicotiana tabacum</name>
    <name type="common">Common tobacco</name>
    <dbReference type="NCBI Taxonomy" id="4097"/>
    <lineage>
        <taxon>Eukaryota</taxon>
        <taxon>Viridiplantae</taxon>
        <taxon>Streptophyta</taxon>
        <taxon>Embryophyta</taxon>
        <taxon>Tracheophyta</taxon>
        <taxon>Spermatophyta</taxon>
        <taxon>Magnoliopsida</taxon>
        <taxon>eudicotyledons</taxon>
        <taxon>Gunneridae</taxon>
        <taxon>Pentapetalae</taxon>
        <taxon>asterids</taxon>
        <taxon>lamiids</taxon>
        <taxon>Solanales</taxon>
        <taxon>Solanaceae</taxon>
        <taxon>Nicotianoideae</taxon>
        <taxon>Nicotianeae</taxon>
        <taxon>Nicotiana</taxon>
    </lineage>
</organism>
<dbReference type="PaxDb" id="4097-A0A1S4B0S1"/>
<dbReference type="OrthoDB" id="1731766at2759"/>
<reference evidence="1" key="1">
    <citation type="submission" date="2025-08" db="UniProtKB">
        <authorList>
            <consortium name="RefSeq"/>
        </authorList>
    </citation>
    <scope>IDENTIFICATION</scope>
</reference>
<evidence type="ECO:0000313" key="1">
    <source>
        <dbReference type="RefSeq" id="XP_016482527.1"/>
    </source>
</evidence>
<dbReference type="OMA" id="TWLNGLM"/>
<dbReference type="PANTHER" id="PTHR11439">
    <property type="entry name" value="GAG-POL-RELATED RETROTRANSPOSON"/>
    <property type="match status" value="1"/>
</dbReference>
<dbReference type="PANTHER" id="PTHR11439:SF464">
    <property type="entry name" value="REVERSE TRANSCRIPTASE TY1_COPIA-TYPE DOMAIN-CONTAINING PROTEIN"/>
    <property type="match status" value="1"/>
</dbReference>
<sequence>MHAPKASHYEAALHIVKYIKKQPGLGLLMSSRGEEKVKAFYDSDWASCPISRKSITCFCVKLGTSLISWKAKKQSTISKSSVEVEYRSMAHIVAELTWLNGLMKELGVSVKLHMDLYCDNKAAL</sequence>
<dbReference type="AlphaFoldDB" id="A0A1S4B0S1"/>
<dbReference type="KEGG" id="nta:107803343"/>
<accession>A0A1S4B0S1</accession>
<gene>
    <name evidence="1" type="primary">LOC107803343</name>
</gene>
<proteinExistence type="predicted"/>
<dbReference type="RefSeq" id="XP_016482527.1">
    <property type="nucleotide sequence ID" value="XM_016627041.1"/>
</dbReference>
<dbReference type="STRING" id="4097.A0A1S4B0S1"/>